<feature type="domain" description="PAS" evidence="9">
    <location>
        <begin position="5"/>
        <end position="55"/>
    </location>
</feature>
<reference evidence="13" key="1">
    <citation type="submission" date="2015-07" db="EMBL/GenBank/DDBJ databases">
        <title>Genome sequencing project for genomic taxonomy and phylogenomics of Bacillus-like bacteria.</title>
        <authorList>
            <person name="Liu B."/>
            <person name="Wang J."/>
            <person name="Zhu Y."/>
            <person name="Liu G."/>
            <person name="Chen Q."/>
            <person name="Chen Z."/>
            <person name="Lan J."/>
            <person name="Che J."/>
            <person name="Ge C."/>
            <person name="Shi H."/>
            <person name="Pan Z."/>
            <person name="Liu X."/>
        </authorList>
    </citation>
    <scope>NUCLEOTIDE SEQUENCE [LARGE SCALE GENOMIC DNA]</scope>
    <source>
        <strain evidence="13">DSM 9887</strain>
    </source>
</reference>
<keyword evidence="5" id="KW-0238">DNA-binding</keyword>
<dbReference type="InterPro" id="IPR000014">
    <property type="entry name" value="PAS"/>
</dbReference>
<dbReference type="NCBIfam" id="TIGR00229">
    <property type="entry name" value="sensory_box"/>
    <property type="match status" value="1"/>
</dbReference>
<keyword evidence="14" id="KW-1185">Reference proteome</keyword>
<dbReference type="InterPro" id="IPR025944">
    <property type="entry name" value="Sigma_54_int_dom_CS"/>
</dbReference>
<accession>A0A0K9YXW4</accession>
<dbReference type="Gene3D" id="3.40.50.300">
    <property type="entry name" value="P-loop containing nucleotide triphosphate hydrolases"/>
    <property type="match status" value="1"/>
</dbReference>
<dbReference type="InterPro" id="IPR003593">
    <property type="entry name" value="AAA+_ATPase"/>
</dbReference>
<dbReference type="Proteomes" id="UP000319578">
    <property type="component" value="Unassembled WGS sequence"/>
</dbReference>
<keyword evidence="3" id="KW-0067">ATP-binding</keyword>
<sequence length="457" mass="52683">MEIKHDVFLQHIIQNSFDEIFVIDTKGNVIFVSPTCKEMFGIPAEEMVKQNVYDLEARGIFAPSVTALVLKTRNKETVIQDTQTGRKNVASAYPIFDEQGEFVGAVSFSRDITELEYLKKRDDQVAKTMHYYQKELEQRKQRNSPSSYVRSGKMEKVYDVVSKVAGLDVTVLLVGESGVGKNHLAQTIHEMSKRRENPFIEVNCGAIPETLMESELFGYEDGAFTGAKKGGRKGYFEAAEGGTIFLDEIAELPLHLQVKLLSVLQNQTITRVGGNQKIELKCRIICATNQNLERRIAEKTFREDLYYRINVIKIEIPPIRERREEMVSLIYDLTDEINQKYKMNKQFSTAMVTWLGQQDWPGNVRELRHFIEKTIITANDQLIEWDEEMTGQKQQQGDHEQELTLDGYMEMLEKDFILRMYRKYPSSVKLAEKLGISQSTANRKIRKYLSQELVKND</sequence>
<dbReference type="PROSITE" id="PS50113">
    <property type="entry name" value="PAC"/>
    <property type="match status" value="1"/>
</dbReference>
<dbReference type="PROSITE" id="PS00676">
    <property type="entry name" value="SIGMA54_INTERACT_2"/>
    <property type="match status" value="1"/>
</dbReference>
<dbReference type="CDD" id="cd00009">
    <property type="entry name" value="AAA"/>
    <property type="match status" value="1"/>
</dbReference>
<dbReference type="Pfam" id="PF18024">
    <property type="entry name" value="HTH_50"/>
    <property type="match status" value="1"/>
</dbReference>
<dbReference type="Pfam" id="PF00158">
    <property type="entry name" value="Sigma54_activat"/>
    <property type="match status" value="1"/>
</dbReference>
<evidence type="ECO:0000256" key="2">
    <source>
        <dbReference type="ARBA" id="ARBA00022797"/>
    </source>
</evidence>
<dbReference type="PROSITE" id="PS00675">
    <property type="entry name" value="SIGMA54_INTERACT_1"/>
    <property type="match status" value="1"/>
</dbReference>
<dbReference type="FunFam" id="3.40.50.300:FF:000006">
    <property type="entry name" value="DNA-binding transcriptional regulator NtrC"/>
    <property type="match status" value="1"/>
</dbReference>
<dbReference type="STRING" id="54915.ADS79_06020"/>
<dbReference type="PROSITE" id="PS50112">
    <property type="entry name" value="PAS"/>
    <property type="match status" value="1"/>
</dbReference>
<dbReference type="Pfam" id="PF13426">
    <property type="entry name" value="PAS_9"/>
    <property type="match status" value="1"/>
</dbReference>
<dbReference type="NCBIfam" id="TIGR04381">
    <property type="entry name" value="HTH_TypR"/>
    <property type="match status" value="1"/>
</dbReference>
<evidence type="ECO:0000256" key="4">
    <source>
        <dbReference type="ARBA" id="ARBA00023015"/>
    </source>
</evidence>
<dbReference type="InterPro" id="IPR002078">
    <property type="entry name" value="Sigma_54_int"/>
</dbReference>
<gene>
    <name evidence="12" type="ORF">ADS79_06020</name>
    <name evidence="11" type="ORF">BRE01_33880</name>
</gene>
<dbReference type="PROSITE" id="PS50045">
    <property type="entry name" value="SIGMA54_INTERACT_4"/>
    <property type="match status" value="1"/>
</dbReference>
<protein>
    <recommendedName>
        <fullName evidence="7">HTH-type transcriptional regulatory protein TyrR</fullName>
    </recommendedName>
</protein>
<dbReference type="InterPro" id="IPR027417">
    <property type="entry name" value="P-loop_NTPase"/>
</dbReference>
<evidence type="ECO:0000256" key="7">
    <source>
        <dbReference type="ARBA" id="ARBA00029500"/>
    </source>
</evidence>
<keyword evidence="2" id="KW-0058">Aromatic hydrocarbons catabolism</keyword>
<feature type="domain" description="Sigma-54 factor interaction" evidence="8">
    <location>
        <begin position="147"/>
        <end position="376"/>
    </location>
</feature>
<reference evidence="12" key="2">
    <citation type="submission" date="2015-07" db="EMBL/GenBank/DDBJ databases">
        <title>MeaNS - Measles Nucleotide Surveillance Program.</title>
        <authorList>
            <person name="Tran T."/>
            <person name="Druce J."/>
        </authorList>
    </citation>
    <scope>NUCLEOTIDE SEQUENCE</scope>
    <source>
        <strain evidence="12">DSM 9887</strain>
    </source>
</reference>
<dbReference type="SMART" id="SM00091">
    <property type="entry name" value="PAS"/>
    <property type="match status" value="1"/>
</dbReference>
<dbReference type="CDD" id="cd00130">
    <property type="entry name" value="PAS"/>
    <property type="match status" value="1"/>
</dbReference>
<proteinExistence type="predicted"/>
<dbReference type="RefSeq" id="WP_049737503.1">
    <property type="nucleotide sequence ID" value="NZ_BJON01000013.1"/>
</dbReference>
<dbReference type="Gene3D" id="3.30.450.20">
    <property type="entry name" value="PAS domain"/>
    <property type="match status" value="1"/>
</dbReference>
<organism evidence="12 13">
    <name type="scientific">Brevibacillus reuszeri</name>
    <dbReference type="NCBI Taxonomy" id="54915"/>
    <lineage>
        <taxon>Bacteria</taxon>
        <taxon>Bacillati</taxon>
        <taxon>Bacillota</taxon>
        <taxon>Bacilli</taxon>
        <taxon>Bacillales</taxon>
        <taxon>Paenibacillaceae</taxon>
        <taxon>Brevibacillus</taxon>
    </lineage>
</organism>
<evidence type="ECO:0000313" key="11">
    <source>
        <dbReference type="EMBL" id="GED69686.1"/>
    </source>
</evidence>
<comment type="caution">
    <text evidence="12">The sequence shown here is derived from an EMBL/GenBank/DDBJ whole genome shotgun (WGS) entry which is preliminary data.</text>
</comment>
<name>A0A0K9YXW4_9BACL</name>
<evidence type="ECO:0000259" key="8">
    <source>
        <dbReference type="PROSITE" id="PS50045"/>
    </source>
</evidence>
<dbReference type="InterPro" id="IPR030828">
    <property type="entry name" value="HTH_TyrR"/>
</dbReference>
<reference evidence="11 14" key="3">
    <citation type="submission" date="2019-06" db="EMBL/GenBank/DDBJ databases">
        <title>Whole genome shotgun sequence of Brevibacillus reuszeri NBRC 15719.</title>
        <authorList>
            <person name="Hosoyama A."/>
            <person name="Uohara A."/>
            <person name="Ohji S."/>
            <person name="Ichikawa N."/>
        </authorList>
    </citation>
    <scope>NUCLEOTIDE SEQUENCE [LARGE SCALE GENOMIC DNA]</scope>
    <source>
        <strain evidence="11 14">NBRC 15719</strain>
    </source>
</reference>
<evidence type="ECO:0000313" key="12">
    <source>
        <dbReference type="EMBL" id="KNB73501.1"/>
    </source>
</evidence>
<dbReference type="Pfam" id="PF25601">
    <property type="entry name" value="AAA_lid_14"/>
    <property type="match status" value="1"/>
</dbReference>
<dbReference type="SMART" id="SM00382">
    <property type="entry name" value="AAA"/>
    <property type="match status" value="1"/>
</dbReference>
<evidence type="ECO:0000256" key="3">
    <source>
        <dbReference type="ARBA" id="ARBA00022840"/>
    </source>
</evidence>
<evidence type="ECO:0000313" key="14">
    <source>
        <dbReference type="Proteomes" id="UP000319578"/>
    </source>
</evidence>
<dbReference type="EMBL" id="LGIQ01000005">
    <property type="protein sequence ID" value="KNB73501.1"/>
    <property type="molecule type" value="Genomic_DNA"/>
</dbReference>
<evidence type="ECO:0000256" key="6">
    <source>
        <dbReference type="ARBA" id="ARBA00023163"/>
    </source>
</evidence>
<dbReference type="OrthoDB" id="9771372at2"/>
<dbReference type="SUPFAM" id="SSF52540">
    <property type="entry name" value="P-loop containing nucleoside triphosphate hydrolases"/>
    <property type="match status" value="1"/>
</dbReference>
<dbReference type="InterPro" id="IPR035965">
    <property type="entry name" value="PAS-like_dom_sf"/>
</dbReference>
<dbReference type="InterPro" id="IPR025943">
    <property type="entry name" value="Sigma_54_int_dom_ATP-bd_2"/>
</dbReference>
<dbReference type="GO" id="GO:0005524">
    <property type="term" value="F:ATP binding"/>
    <property type="evidence" value="ECO:0007669"/>
    <property type="project" value="UniProtKB-KW"/>
</dbReference>
<dbReference type="PANTHER" id="PTHR32071">
    <property type="entry name" value="TRANSCRIPTIONAL REGULATORY PROTEIN"/>
    <property type="match status" value="1"/>
</dbReference>
<evidence type="ECO:0000313" key="13">
    <source>
        <dbReference type="Proteomes" id="UP000036834"/>
    </source>
</evidence>
<dbReference type="PANTHER" id="PTHR32071:SF57">
    <property type="entry name" value="C4-DICARBOXYLATE TRANSPORT TRANSCRIPTIONAL REGULATORY PROTEIN DCTD"/>
    <property type="match status" value="1"/>
</dbReference>
<dbReference type="PROSITE" id="PS00688">
    <property type="entry name" value="SIGMA54_INTERACT_3"/>
    <property type="match status" value="1"/>
</dbReference>
<dbReference type="AlphaFoldDB" id="A0A0K9YXW4"/>
<evidence type="ECO:0000256" key="1">
    <source>
        <dbReference type="ARBA" id="ARBA00022741"/>
    </source>
</evidence>
<keyword evidence="4" id="KW-0805">Transcription regulation</keyword>
<evidence type="ECO:0000256" key="5">
    <source>
        <dbReference type="ARBA" id="ARBA00023125"/>
    </source>
</evidence>
<dbReference type="Gene3D" id="1.10.10.60">
    <property type="entry name" value="Homeodomain-like"/>
    <property type="match status" value="1"/>
</dbReference>
<dbReference type="EMBL" id="BJON01000013">
    <property type="protein sequence ID" value="GED69686.1"/>
    <property type="molecule type" value="Genomic_DNA"/>
</dbReference>
<dbReference type="Proteomes" id="UP000036834">
    <property type="component" value="Unassembled WGS sequence"/>
</dbReference>
<evidence type="ECO:0000259" key="10">
    <source>
        <dbReference type="PROSITE" id="PS50113"/>
    </source>
</evidence>
<dbReference type="GO" id="GO:0006355">
    <property type="term" value="P:regulation of DNA-templated transcription"/>
    <property type="evidence" value="ECO:0007669"/>
    <property type="project" value="InterPro"/>
</dbReference>
<dbReference type="InterPro" id="IPR000700">
    <property type="entry name" value="PAS-assoc_C"/>
</dbReference>
<dbReference type="InterPro" id="IPR009057">
    <property type="entry name" value="Homeodomain-like_sf"/>
</dbReference>
<dbReference type="InterPro" id="IPR025662">
    <property type="entry name" value="Sigma_54_int_dom_ATP-bd_1"/>
</dbReference>
<dbReference type="PATRIC" id="fig|54915.3.peg.6623"/>
<dbReference type="SUPFAM" id="SSF46689">
    <property type="entry name" value="Homeodomain-like"/>
    <property type="match status" value="1"/>
</dbReference>
<keyword evidence="1" id="KW-0547">Nucleotide-binding</keyword>
<dbReference type="Gene3D" id="1.10.8.60">
    <property type="match status" value="1"/>
</dbReference>
<feature type="domain" description="PAC" evidence="10">
    <location>
        <begin position="73"/>
        <end position="124"/>
    </location>
</feature>
<keyword evidence="6" id="KW-0804">Transcription</keyword>
<dbReference type="GO" id="GO:0003677">
    <property type="term" value="F:DNA binding"/>
    <property type="evidence" value="ECO:0007669"/>
    <property type="project" value="UniProtKB-KW"/>
</dbReference>
<evidence type="ECO:0000259" key="9">
    <source>
        <dbReference type="PROSITE" id="PS50112"/>
    </source>
</evidence>
<dbReference type="InterPro" id="IPR058031">
    <property type="entry name" value="AAA_lid_NorR"/>
</dbReference>
<dbReference type="SUPFAM" id="SSF55785">
    <property type="entry name" value="PYP-like sensor domain (PAS domain)"/>
    <property type="match status" value="1"/>
</dbReference>